<name>A0ABR0U186_REHGL</name>
<proteinExistence type="predicted"/>
<dbReference type="PANTHER" id="PTHR43591">
    <property type="entry name" value="METHYLTRANSFERASE"/>
    <property type="match status" value="1"/>
</dbReference>
<evidence type="ECO:0000313" key="3">
    <source>
        <dbReference type="Proteomes" id="UP001318860"/>
    </source>
</evidence>
<organism evidence="2 3">
    <name type="scientific">Rehmannia glutinosa</name>
    <name type="common">Chinese foxglove</name>
    <dbReference type="NCBI Taxonomy" id="99300"/>
    <lineage>
        <taxon>Eukaryota</taxon>
        <taxon>Viridiplantae</taxon>
        <taxon>Streptophyta</taxon>
        <taxon>Embryophyta</taxon>
        <taxon>Tracheophyta</taxon>
        <taxon>Spermatophyta</taxon>
        <taxon>Magnoliopsida</taxon>
        <taxon>eudicotyledons</taxon>
        <taxon>Gunneridae</taxon>
        <taxon>Pentapetalae</taxon>
        <taxon>asterids</taxon>
        <taxon>lamiids</taxon>
        <taxon>Lamiales</taxon>
        <taxon>Orobanchaceae</taxon>
        <taxon>Rehmannieae</taxon>
        <taxon>Rehmannia</taxon>
    </lineage>
</organism>
<dbReference type="Proteomes" id="UP001318860">
    <property type="component" value="Unassembled WGS sequence"/>
</dbReference>
<dbReference type="InterPro" id="IPR013216">
    <property type="entry name" value="Methyltransf_11"/>
</dbReference>
<reference evidence="2 3" key="1">
    <citation type="journal article" date="2021" name="Comput. Struct. Biotechnol. J.">
        <title>De novo genome assembly of the potent medicinal plant Rehmannia glutinosa using nanopore technology.</title>
        <authorList>
            <person name="Ma L."/>
            <person name="Dong C."/>
            <person name="Song C."/>
            <person name="Wang X."/>
            <person name="Zheng X."/>
            <person name="Niu Y."/>
            <person name="Chen S."/>
            <person name="Feng W."/>
        </authorList>
    </citation>
    <scope>NUCLEOTIDE SEQUENCE [LARGE SCALE GENOMIC DNA]</scope>
    <source>
        <strain evidence="2">DH-2019</strain>
    </source>
</reference>
<dbReference type="Pfam" id="PF08241">
    <property type="entry name" value="Methyltransf_11"/>
    <property type="match status" value="1"/>
</dbReference>
<accession>A0ABR0U186</accession>
<comment type="caution">
    <text evidence="2">The sequence shown here is derived from an EMBL/GenBank/DDBJ whole genome shotgun (WGS) entry which is preliminary data.</text>
</comment>
<protein>
    <recommendedName>
        <fullName evidence="1">Methyltransferase type 11 domain-containing protein</fullName>
    </recommendedName>
</protein>
<dbReference type="EMBL" id="JABTTQ020003506">
    <property type="protein sequence ID" value="KAK6116132.1"/>
    <property type="molecule type" value="Genomic_DNA"/>
</dbReference>
<evidence type="ECO:0000313" key="2">
    <source>
        <dbReference type="EMBL" id="KAK6116132.1"/>
    </source>
</evidence>
<dbReference type="Gene3D" id="3.40.50.150">
    <property type="entry name" value="Vaccinia Virus protein VP39"/>
    <property type="match status" value="1"/>
</dbReference>
<dbReference type="PANTHER" id="PTHR43591:SF46">
    <property type="entry name" value="OS08G0411200 PROTEIN"/>
    <property type="match status" value="1"/>
</dbReference>
<dbReference type="CDD" id="cd02440">
    <property type="entry name" value="AdoMet_MTases"/>
    <property type="match status" value="1"/>
</dbReference>
<dbReference type="InterPro" id="IPR029063">
    <property type="entry name" value="SAM-dependent_MTases_sf"/>
</dbReference>
<feature type="domain" description="Methyltransferase type 11" evidence="1">
    <location>
        <begin position="208"/>
        <end position="307"/>
    </location>
</feature>
<evidence type="ECO:0000259" key="1">
    <source>
        <dbReference type="Pfam" id="PF08241"/>
    </source>
</evidence>
<gene>
    <name evidence="2" type="ORF">DH2020_008401</name>
</gene>
<sequence>MATVGPVNNNLSVSAGLLLSRLSLNPMRRCFCVVKTSRLIPAIIHGRLFTDKIRASSAAVVETKPDVMDETKLDIRKKILACPICYERLIWNGDHDVSLESVARSTLQCCTCKKSYSGKDSHLDLTITGGGTVYGQPMAASTELFRLPLVSFLYERGWRQSFSVWGGFPGPEKEASDIKQYHGSTCFLDNFELIKDYLKPVLGGNIIDASCGSGMFSRLFAKSGLFSLVVALDFSETMLQQCHDFIKLEDSFPKENLILVRADISRLPFTTSTVDAVHAGAALHCWPSPSAAVAEISRVLKPGGMFVATTYIVDGLLSYFPLRKPLRQNIAQLTGSHVFLSEGELEDLCTSCGLVNFKCTRSRSFVMISAMKPLQL</sequence>
<dbReference type="SUPFAM" id="SSF53335">
    <property type="entry name" value="S-adenosyl-L-methionine-dependent methyltransferases"/>
    <property type="match status" value="1"/>
</dbReference>
<keyword evidence="3" id="KW-1185">Reference proteome</keyword>